<evidence type="ECO:0000256" key="6">
    <source>
        <dbReference type="ARBA" id="ARBA00022989"/>
    </source>
</evidence>
<reference evidence="10" key="1">
    <citation type="submission" date="2019-08" db="EMBL/GenBank/DDBJ databases">
        <title>Carotenoids and Carotenoid Binding Proteins in the Halophilic Cyanobacterium Euhalothece sp. ZM00.</title>
        <authorList>
            <person name="Cho S.M."/>
            <person name="Song J.Y."/>
            <person name="Park Y.-I."/>
        </authorList>
    </citation>
    <scope>NUCLEOTIDE SEQUENCE [LARGE SCALE GENOMIC DNA]</scope>
    <source>
        <strain evidence="10">Z-M001</strain>
    </source>
</reference>
<protein>
    <recommendedName>
        <fullName evidence="8">Cytochrome b6-f complex subunit 7</fullName>
    </recommendedName>
    <alternativeName>
        <fullName evidence="8">Cytochrome b6-f complex subunit PetM</fullName>
    </alternativeName>
    <alternativeName>
        <fullName evidence="8">Cytochrome b6-f complex subunit VII</fullName>
    </alternativeName>
</protein>
<dbReference type="Proteomes" id="UP000318453">
    <property type="component" value="Chromosome"/>
</dbReference>
<comment type="function">
    <text evidence="8">Component of the cytochrome b6-f complex, which mediates electron transfer between photosystem II (PSII) and photosystem I (PSI), cyclic electron flow around PSI, and state transitions.</text>
</comment>
<organism evidence="10 11">
    <name type="scientific">Euhalothece natronophila Z-M001</name>
    <dbReference type="NCBI Taxonomy" id="522448"/>
    <lineage>
        <taxon>Bacteria</taxon>
        <taxon>Bacillati</taxon>
        <taxon>Cyanobacteriota</taxon>
        <taxon>Cyanophyceae</taxon>
        <taxon>Oscillatoriophycideae</taxon>
        <taxon>Chroococcales</taxon>
        <taxon>Halothecacae</taxon>
        <taxon>Halothece cluster</taxon>
        <taxon>Euhalothece</taxon>
    </lineage>
</organism>
<proteinExistence type="inferred from homology"/>
<evidence type="ECO:0000256" key="4">
    <source>
        <dbReference type="ARBA" id="ARBA00022692"/>
    </source>
</evidence>
<dbReference type="HAMAP" id="MF_00396">
    <property type="entry name" value="Cytb6_f_PetM"/>
    <property type="match status" value="1"/>
</dbReference>
<evidence type="ECO:0000256" key="7">
    <source>
        <dbReference type="ARBA" id="ARBA00023136"/>
    </source>
</evidence>
<evidence type="ECO:0000313" key="10">
    <source>
        <dbReference type="EMBL" id="QDZ39908.1"/>
    </source>
</evidence>
<evidence type="ECO:0000256" key="9">
    <source>
        <dbReference type="SAM" id="Phobius"/>
    </source>
</evidence>
<comment type="subcellular location">
    <subcellularLocation>
        <location evidence="8">Cellular thylakoid membrane</location>
        <topology evidence="8">Single-pass membrane protein</topology>
    </subcellularLocation>
    <subcellularLocation>
        <location evidence="1">Membrane</location>
        <topology evidence="1">Single-pass membrane protein</topology>
    </subcellularLocation>
</comment>
<keyword evidence="5 8" id="KW-0249">Electron transport</keyword>
<gene>
    <name evidence="8" type="primary">petM</name>
    <name evidence="10" type="ORF">FRE64_08105</name>
</gene>
<dbReference type="GO" id="GO:0031676">
    <property type="term" value="C:plasma membrane-derived thylakoid membrane"/>
    <property type="evidence" value="ECO:0007669"/>
    <property type="project" value="UniProtKB-SubCell"/>
</dbReference>
<dbReference type="Pfam" id="PF08041">
    <property type="entry name" value="PetM"/>
    <property type="match status" value="1"/>
</dbReference>
<dbReference type="GO" id="GO:0009055">
    <property type="term" value="F:electron transfer activity"/>
    <property type="evidence" value="ECO:0007669"/>
    <property type="project" value="UniProtKB-UniRule"/>
</dbReference>
<feature type="transmembrane region" description="Helical" evidence="9">
    <location>
        <begin position="6"/>
        <end position="29"/>
    </location>
</feature>
<evidence type="ECO:0000256" key="3">
    <source>
        <dbReference type="ARBA" id="ARBA00022531"/>
    </source>
</evidence>
<evidence type="ECO:0000256" key="5">
    <source>
        <dbReference type="ARBA" id="ARBA00022982"/>
    </source>
</evidence>
<keyword evidence="6 8" id="KW-1133">Transmembrane helix</keyword>
<comment type="similarity">
    <text evidence="8">Belongs to the PetM family.</text>
</comment>
<dbReference type="SUPFAM" id="SSF103441">
    <property type="entry name" value="PetM subunit of the cytochrome b6f complex"/>
    <property type="match status" value="1"/>
</dbReference>
<evidence type="ECO:0000256" key="8">
    <source>
        <dbReference type="HAMAP-Rule" id="MF_00396"/>
    </source>
</evidence>
<evidence type="ECO:0000313" key="11">
    <source>
        <dbReference type="Proteomes" id="UP000318453"/>
    </source>
</evidence>
<keyword evidence="3 8" id="KW-0602">Photosynthesis</keyword>
<dbReference type="OrthoDB" id="560408at2"/>
<keyword evidence="2 8" id="KW-0813">Transport</keyword>
<name>A0A5B8NLM6_9CHRO</name>
<comment type="subunit">
    <text evidence="8">The 4 large subunits of the cytochrome b6-f complex are cytochrome b6, subunit IV (17 kDa polypeptide, PetD), cytochrome f and the Rieske protein, while the 4 small subunits are PetG, PetL, PetM and PetN. The complex functions as a dimer.</text>
</comment>
<keyword evidence="8" id="KW-0793">Thylakoid</keyword>
<accession>A0A5B8NLM6</accession>
<dbReference type="RefSeq" id="WP_146295504.1">
    <property type="nucleotide sequence ID" value="NZ_CP042326.1"/>
</dbReference>
<dbReference type="GO" id="GO:0009512">
    <property type="term" value="C:cytochrome b6f complex"/>
    <property type="evidence" value="ECO:0007669"/>
    <property type="project" value="InterPro"/>
</dbReference>
<keyword evidence="7 8" id="KW-0472">Membrane</keyword>
<dbReference type="AlphaFoldDB" id="A0A5B8NLM6"/>
<evidence type="ECO:0000256" key="2">
    <source>
        <dbReference type="ARBA" id="ARBA00022448"/>
    </source>
</evidence>
<keyword evidence="4 8" id="KW-0812">Transmembrane</keyword>
<dbReference type="EMBL" id="CP042326">
    <property type="protein sequence ID" value="QDZ39908.1"/>
    <property type="molecule type" value="Genomic_DNA"/>
</dbReference>
<sequence length="36" mass="3939">MTANSIIFNSAILSFTLILVGLAWGFLLLKIQGNEE</sequence>
<dbReference type="InterPro" id="IPR012595">
    <property type="entry name" value="PetM_cyt_b6/f_cplx_su7"/>
</dbReference>
<evidence type="ECO:0000256" key="1">
    <source>
        <dbReference type="ARBA" id="ARBA00004167"/>
    </source>
</evidence>
<dbReference type="KEGG" id="enn:FRE64_08105"/>
<dbReference type="GO" id="GO:0015979">
    <property type="term" value="P:photosynthesis"/>
    <property type="evidence" value="ECO:0007669"/>
    <property type="project" value="UniProtKB-KW"/>
</dbReference>
<keyword evidence="11" id="KW-1185">Reference proteome</keyword>